<evidence type="ECO:0000256" key="10">
    <source>
        <dbReference type="ARBA" id="ARBA00032061"/>
    </source>
</evidence>
<dbReference type="OrthoDB" id="20273at2759"/>
<evidence type="ECO:0000256" key="13">
    <source>
        <dbReference type="SAM" id="MobiDB-lite"/>
    </source>
</evidence>
<evidence type="ECO:0000256" key="1">
    <source>
        <dbReference type="ARBA" id="ARBA00004240"/>
    </source>
</evidence>
<evidence type="ECO:0000256" key="8">
    <source>
        <dbReference type="ARBA" id="ARBA00022824"/>
    </source>
</evidence>
<evidence type="ECO:0000259" key="14">
    <source>
        <dbReference type="Pfam" id="PF04101"/>
    </source>
</evidence>
<evidence type="ECO:0000256" key="3">
    <source>
        <dbReference type="ARBA" id="ARBA00011198"/>
    </source>
</evidence>
<organism evidence="15 16">
    <name type="scientific">Rhodotorula mucilaginosa</name>
    <name type="common">Yeast</name>
    <name type="synonym">Rhodotorula rubra</name>
    <dbReference type="NCBI Taxonomy" id="5537"/>
    <lineage>
        <taxon>Eukaryota</taxon>
        <taxon>Fungi</taxon>
        <taxon>Dikarya</taxon>
        <taxon>Basidiomycota</taxon>
        <taxon>Pucciniomycotina</taxon>
        <taxon>Microbotryomycetes</taxon>
        <taxon>Sporidiobolales</taxon>
        <taxon>Sporidiobolaceae</taxon>
        <taxon>Rhodotorula</taxon>
    </lineage>
</organism>
<comment type="catalytic activity">
    <reaction evidence="11">
        <text>an N-acetyl-alpha-D-glucosaminyl-diphospho-di-trans,poly-cis-dolichol + UDP-N-acetyl-alpha-D-glucosamine = an N,N'-diacetylchitobiosyl-diphospho-di-trans,poly-cis-dolichol + UDP + H(+)</text>
        <dbReference type="Rhea" id="RHEA:23380"/>
        <dbReference type="Rhea" id="RHEA-COMP:19507"/>
        <dbReference type="Rhea" id="RHEA-COMP:19510"/>
        <dbReference type="ChEBI" id="CHEBI:15378"/>
        <dbReference type="ChEBI" id="CHEBI:57269"/>
        <dbReference type="ChEBI" id="CHEBI:57705"/>
        <dbReference type="ChEBI" id="CHEBI:58223"/>
        <dbReference type="ChEBI" id="CHEBI:58427"/>
        <dbReference type="EC" id="2.4.1.141"/>
    </reaction>
</comment>
<evidence type="ECO:0000256" key="11">
    <source>
        <dbReference type="ARBA" id="ARBA00048184"/>
    </source>
</evidence>
<dbReference type="InterPro" id="IPR039042">
    <property type="entry name" value="Alg13-like"/>
</dbReference>
<keyword evidence="7 12" id="KW-0808">Transferase</keyword>
<dbReference type="EMBL" id="PUHQ01000080">
    <property type="protein sequence ID" value="KAG0657510.1"/>
    <property type="molecule type" value="Genomic_DNA"/>
</dbReference>
<evidence type="ECO:0000256" key="4">
    <source>
        <dbReference type="ARBA" id="ARBA00012614"/>
    </source>
</evidence>
<dbReference type="GO" id="GO:0004577">
    <property type="term" value="F:N-acetylglucosaminyldiphosphodolichol N-acetylglucosaminyltransferase activity"/>
    <property type="evidence" value="ECO:0007669"/>
    <property type="project" value="UniProtKB-EC"/>
</dbReference>
<dbReference type="GO" id="GO:0006488">
    <property type="term" value="P:dolichol-linked oligosaccharide biosynthetic process"/>
    <property type="evidence" value="ECO:0007669"/>
    <property type="project" value="InterPro"/>
</dbReference>
<dbReference type="Pfam" id="PF04101">
    <property type="entry name" value="Glyco_tran_28_C"/>
    <property type="match status" value="1"/>
</dbReference>
<evidence type="ECO:0000313" key="16">
    <source>
        <dbReference type="Proteomes" id="UP000777482"/>
    </source>
</evidence>
<gene>
    <name evidence="12" type="primary">ALG13</name>
    <name evidence="15" type="ORF">C6P46_006479</name>
</gene>
<keyword evidence="6 12" id="KW-0328">Glycosyltransferase</keyword>
<evidence type="ECO:0000256" key="5">
    <source>
        <dbReference type="ARBA" id="ARBA00017468"/>
    </source>
</evidence>
<dbReference type="PANTHER" id="PTHR12867:SF6">
    <property type="entry name" value="N-ACETYLGLUCOSAMINYLDIPHOSPHODOLICHOL N-ACETYLGLUCOSAMINYLTRANSFERASE"/>
    <property type="match status" value="1"/>
</dbReference>
<feature type="domain" description="Glycosyl transferase family 28 C-terminal" evidence="14">
    <location>
        <begin position="6"/>
        <end position="97"/>
    </location>
</feature>
<dbReference type="AlphaFoldDB" id="A0A9P6VWZ6"/>
<reference evidence="15 16" key="1">
    <citation type="submission" date="2020-11" db="EMBL/GenBank/DDBJ databases">
        <title>Kefir isolates.</title>
        <authorList>
            <person name="Marcisauskas S."/>
            <person name="Kim Y."/>
            <person name="Blasche S."/>
        </authorList>
    </citation>
    <scope>NUCLEOTIDE SEQUENCE [LARGE SCALE GENOMIC DNA]</scope>
    <source>
        <strain evidence="15 16">KR</strain>
    </source>
</reference>
<evidence type="ECO:0000256" key="7">
    <source>
        <dbReference type="ARBA" id="ARBA00022679"/>
    </source>
</evidence>
<feature type="region of interest" description="Disordered" evidence="13">
    <location>
        <begin position="221"/>
        <end position="267"/>
    </location>
</feature>
<evidence type="ECO:0000256" key="9">
    <source>
        <dbReference type="ARBA" id="ARBA00024804"/>
    </source>
</evidence>
<comment type="function">
    <text evidence="9 12">Involved in protein N-glycosylation. Essential for the second step of the dolichol-linked oligosaccharide pathway.</text>
</comment>
<protein>
    <recommendedName>
        <fullName evidence="5 12">UDP-N-acetylglucosamine transferase subunit ALG13</fullName>
        <ecNumber evidence="4 12">2.4.1.141</ecNumber>
    </recommendedName>
    <alternativeName>
        <fullName evidence="10 12">Asparagine-linked glycosylation protein 13</fullName>
    </alternativeName>
</protein>
<dbReference type="EC" id="2.4.1.141" evidence="4 12"/>
<proteinExistence type="inferred from homology"/>
<dbReference type="InterPro" id="IPR007235">
    <property type="entry name" value="Glyco_trans_28_C"/>
</dbReference>
<comment type="subcellular location">
    <subcellularLocation>
        <location evidence="1 12">Endoplasmic reticulum</location>
    </subcellularLocation>
</comment>
<sequence>MRGKACVLTVGSTRFDPLVHAFLSADSLASLAALGITAVVAQVGNSTLPGGYEEGFTALPQGLELRILRFANDLEEQVGQADLVVSHAGAGSILSFLRPLGNSAPPATRPVSDRTLVLVPNSTLMDSHQSDLAEEMNRKGWATVCWSTDDLPMTLRGLAAKKQAHGDTNSDVQAQVDAGKVQRILDELLNRLLPSSGPPYTDTTPPGAAHIARMYGPNIIADGSQQAPRSGANLPKSWKRESLLQRGPGDGSQGHSNSPVGRRKARP</sequence>
<comment type="subunit">
    <text evidence="3 12">Heterodimer with ALG14 to form a functional enzyme.</text>
</comment>
<keyword evidence="16" id="KW-1185">Reference proteome</keyword>
<accession>A0A9P6VWZ6</accession>
<evidence type="ECO:0000313" key="15">
    <source>
        <dbReference type="EMBL" id="KAG0657510.1"/>
    </source>
</evidence>
<dbReference type="Gene3D" id="3.40.50.2000">
    <property type="entry name" value="Glycogen Phosphorylase B"/>
    <property type="match status" value="1"/>
</dbReference>
<comment type="caution">
    <text evidence="15">The sequence shown here is derived from an EMBL/GenBank/DDBJ whole genome shotgun (WGS) entry which is preliminary data.</text>
</comment>
<dbReference type="GO" id="GO:0005783">
    <property type="term" value="C:endoplasmic reticulum"/>
    <property type="evidence" value="ECO:0007669"/>
    <property type="project" value="UniProtKB-SubCell"/>
</dbReference>
<comment type="similarity">
    <text evidence="2 12">Belongs to the glycosyltransferase 28 family.</text>
</comment>
<evidence type="ECO:0000256" key="12">
    <source>
        <dbReference type="RuleBase" id="RU362128"/>
    </source>
</evidence>
<dbReference type="PANTHER" id="PTHR12867">
    <property type="entry name" value="GLYCOSYL TRANSFERASE-RELATED"/>
    <property type="match status" value="1"/>
</dbReference>
<evidence type="ECO:0000256" key="2">
    <source>
        <dbReference type="ARBA" id="ARBA00006962"/>
    </source>
</evidence>
<evidence type="ECO:0000256" key="6">
    <source>
        <dbReference type="ARBA" id="ARBA00022676"/>
    </source>
</evidence>
<name>A0A9P6VWZ6_RHOMI</name>
<keyword evidence="8 12" id="KW-0256">Endoplasmic reticulum</keyword>
<dbReference type="Proteomes" id="UP000777482">
    <property type="component" value="Unassembled WGS sequence"/>
</dbReference>